<accession>A0A426YBL1</accession>
<name>A0A426YBL1_ENSVE</name>
<sequence length="73" mass="8004">MSTCISGAVEDKLFVASLNKQATAKEIEELNAFLFFGCRPTANLEEPRNGRMPPDAWHSMNTHSLGPPPQVCT</sequence>
<proteinExistence type="predicted"/>
<evidence type="ECO:0000313" key="2">
    <source>
        <dbReference type="EMBL" id="RRT49097.1"/>
    </source>
</evidence>
<dbReference type="AlphaFoldDB" id="A0A426YBL1"/>
<dbReference type="Proteomes" id="UP000287651">
    <property type="component" value="Unassembled WGS sequence"/>
</dbReference>
<gene>
    <name evidence="2" type="ORF">B296_00052609</name>
</gene>
<reference evidence="2 3" key="1">
    <citation type="journal article" date="2014" name="Agronomy (Basel)">
        <title>A Draft Genome Sequence for Ensete ventricosum, the Drought-Tolerant Tree Against Hunger.</title>
        <authorList>
            <person name="Harrison J."/>
            <person name="Moore K.A."/>
            <person name="Paszkiewicz K."/>
            <person name="Jones T."/>
            <person name="Grant M."/>
            <person name="Ambacheew D."/>
            <person name="Muzemil S."/>
            <person name="Studholme D.J."/>
        </authorList>
    </citation>
    <scope>NUCLEOTIDE SEQUENCE [LARGE SCALE GENOMIC DNA]</scope>
</reference>
<dbReference type="EMBL" id="AMZH03013541">
    <property type="protein sequence ID" value="RRT49097.1"/>
    <property type="molecule type" value="Genomic_DNA"/>
</dbReference>
<organism evidence="2 3">
    <name type="scientific">Ensete ventricosum</name>
    <name type="common">Abyssinian banana</name>
    <name type="synonym">Musa ensete</name>
    <dbReference type="NCBI Taxonomy" id="4639"/>
    <lineage>
        <taxon>Eukaryota</taxon>
        <taxon>Viridiplantae</taxon>
        <taxon>Streptophyta</taxon>
        <taxon>Embryophyta</taxon>
        <taxon>Tracheophyta</taxon>
        <taxon>Spermatophyta</taxon>
        <taxon>Magnoliopsida</taxon>
        <taxon>Liliopsida</taxon>
        <taxon>Zingiberales</taxon>
        <taxon>Musaceae</taxon>
        <taxon>Ensete</taxon>
    </lineage>
</organism>
<evidence type="ECO:0000313" key="3">
    <source>
        <dbReference type="Proteomes" id="UP000287651"/>
    </source>
</evidence>
<evidence type="ECO:0000256" key="1">
    <source>
        <dbReference type="SAM" id="MobiDB-lite"/>
    </source>
</evidence>
<protein>
    <submittedName>
        <fullName evidence="2">Uncharacterized protein</fullName>
    </submittedName>
</protein>
<comment type="caution">
    <text evidence="2">The sequence shown here is derived from an EMBL/GenBank/DDBJ whole genome shotgun (WGS) entry which is preliminary data.</text>
</comment>
<feature type="region of interest" description="Disordered" evidence="1">
    <location>
        <begin position="45"/>
        <end position="73"/>
    </location>
</feature>